<evidence type="ECO:0000313" key="4">
    <source>
        <dbReference type="EMBL" id="RDU50822.1"/>
    </source>
</evidence>
<evidence type="ECO:0000313" key="3">
    <source>
        <dbReference type="EMBL" id="MBC8600524.1"/>
    </source>
</evidence>
<keyword evidence="2" id="KW-0812">Transmembrane</keyword>
<accession>A0A3D8HJA6</accession>
<dbReference type="Proteomes" id="UP000629596">
    <property type="component" value="Unassembled WGS sequence"/>
</dbReference>
<keyword evidence="2" id="KW-1133">Transmembrane helix</keyword>
<name>A0A3D8HJA6_9BACT</name>
<sequence>MGKTKKVIGYTLGGVLLLAAGLFLLNLHLTKRLERYLRKELIHRTAEATDGFYTLSFDNLSISFFKGELKLEGVKLFPEPAVFRNWEKKDSLPSVYVMAQVGMIDFKGVNLTWRWSYKQLHFDSFEIRQPDIQVFSPYYSTRTGVKVKQEPKAKTLYEVISPYINELTVRRLDLENASVSYSVQNPALPIIYALTNVSFHAYGFRLDENSSESGKLLYCDNFDFITNQPQTLLTNNDFRLQTERILLSTEDSVISISDIRLTPQGELWEKSRRRPDSYLDALIRAVEVRGIQFRRENALNYLTARSFDITSSDIQAFNLAGESRPVQTDSLVSSLSLYDVISPVLHSVSIGTIGIEKAKLQYSLAVKDKVEVYKLANFDFHAYDFQVDSASEARHGLWYSRNFSFEANDIEGMMTARNHRFTVKRMALDTESGDFNLEQVRLHPLSVRSRNDYMSGSIDTVGIRGLLYDKGISARLLKVDRPDFHYVVAPSYRKKDVKTAAPANSRVDVEAILNPFLRYLSVKRVSLNNGNVAVEDKSAAEPVTYRLNDFNFFATDILVDQETGKGKGLFFDYQDMGFSFSNFDNYLPGKEYRLSVRKGQFSTVKGVLQLQDIKLLPEETDRQKGKTFVRFSSPELRISGLKRIPERPERNIRLTSFQVDSPDIRVFKPDGGGLSASLERLALDGISWDSTSLKLGTIRLESPVADIYPGRYPDTLSRKAKKEPVDLYATLGKIAGEISLDRFSLTDANIQYAYYGKSDSLQHQKLDTTNLFVEGLTVDNRRRSYKLDDIRFSTRNLAFPLDNGFYTLQVGGVDLTKSSALVEHIRLVSPYPKMEFAYLQPRHADWFDVSVGSVSLTGIDLPSYFTDKVLRIDDVQVSDAVLQNFKNQQIPGPRHIVPMIYSGLQKAPVKLDFKRVGVKNFSVVYEELAKKGTTPGKLFFTDMNGTFSGFTNLVSRPDQYIRLDAGGKLMGQGVFTATWKLPVDSLNDRFLLNARLDSFDLTALNELIVPLASAEVQSGHVRGMTFSTEASSKGATVEMLFLYNDLKAALLKEKDGELTDKKFLTSLVNLILKNDNPDKTKNGYNNPRHSNVSIIRDPYHSTFNYLWQILRPPLIESVGVSKKKQDAATHVVTFFTKVKNFFRGKKKVEEKAVPEGNEEDTLSLEFEPVNN</sequence>
<comment type="caution">
    <text evidence="4">The sequence shown here is derived from an EMBL/GenBank/DDBJ whole genome shotgun (WGS) entry which is preliminary data.</text>
</comment>
<evidence type="ECO:0000313" key="5">
    <source>
        <dbReference type="Proteomes" id="UP000256321"/>
    </source>
</evidence>
<reference evidence="3 6" key="2">
    <citation type="submission" date="2020-08" db="EMBL/GenBank/DDBJ databases">
        <title>Genome public.</title>
        <authorList>
            <person name="Liu C."/>
            <person name="Sun Q."/>
        </authorList>
    </citation>
    <scope>NUCLEOTIDE SEQUENCE [LARGE SCALE GENOMIC DNA]</scope>
    <source>
        <strain evidence="3 6">426_9</strain>
    </source>
</reference>
<evidence type="ECO:0000256" key="1">
    <source>
        <dbReference type="SAM" id="MobiDB-lite"/>
    </source>
</evidence>
<keyword evidence="2" id="KW-0472">Membrane</keyword>
<dbReference type="RefSeq" id="WP_115498045.1">
    <property type="nucleotide sequence ID" value="NZ_JACRTI010000003.1"/>
</dbReference>
<dbReference type="AlphaFoldDB" id="A0A3D8HJA6"/>
<evidence type="ECO:0000256" key="2">
    <source>
        <dbReference type="SAM" id="Phobius"/>
    </source>
</evidence>
<evidence type="ECO:0000313" key="6">
    <source>
        <dbReference type="Proteomes" id="UP000629596"/>
    </source>
</evidence>
<feature type="transmembrane region" description="Helical" evidence="2">
    <location>
        <begin position="7"/>
        <end position="29"/>
    </location>
</feature>
<dbReference type="EMBL" id="QREV01000003">
    <property type="protein sequence ID" value="RDU50822.1"/>
    <property type="molecule type" value="Genomic_DNA"/>
</dbReference>
<proteinExistence type="predicted"/>
<organism evidence="4 5">
    <name type="scientific">Parabacteroides acidifaciens</name>
    <dbReference type="NCBI Taxonomy" id="2290935"/>
    <lineage>
        <taxon>Bacteria</taxon>
        <taxon>Pseudomonadati</taxon>
        <taxon>Bacteroidota</taxon>
        <taxon>Bacteroidia</taxon>
        <taxon>Bacteroidales</taxon>
        <taxon>Tannerellaceae</taxon>
        <taxon>Parabacteroides</taxon>
    </lineage>
</organism>
<dbReference type="Proteomes" id="UP000256321">
    <property type="component" value="Unassembled WGS sequence"/>
</dbReference>
<gene>
    <name evidence="4" type="ORF">DWU89_02195</name>
    <name evidence="3" type="ORF">H8784_02170</name>
</gene>
<protein>
    <submittedName>
        <fullName evidence="4">DUF748 domain-containing protein</fullName>
    </submittedName>
</protein>
<feature type="region of interest" description="Disordered" evidence="1">
    <location>
        <begin position="1150"/>
        <end position="1171"/>
    </location>
</feature>
<keyword evidence="6" id="KW-1185">Reference proteome</keyword>
<reference evidence="4 5" key="1">
    <citation type="submission" date="2018-07" db="EMBL/GenBank/DDBJ databases">
        <title>Parabacteroides acidifaciens nov. sp., isolated from human feces.</title>
        <authorList>
            <person name="Wang Y.J."/>
        </authorList>
    </citation>
    <scope>NUCLEOTIDE SEQUENCE [LARGE SCALE GENOMIC DNA]</scope>
    <source>
        <strain evidence="4 5">426-9</strain>
    </source>
</reference>
<dbReference type="EMBL" id="JACRTI010000003">
    <property type="protein sequence ID" value="MBC8600524.1"/>
    <property type="molecule type" value="Genomic_DNA"/>
</dbReference>